<evidence type="ECO:0000313" key="4">
    <source>
        <dbReference type="EMBL" id="ABM28567.1"/>
    </source>
</evidence>
<dbReference type="AlphaFoldDB" id="A0A0H3A8E9"/>
<dbReference type="PANTHER" id="PTHR44943">
    <property type="entry name" value="CELLULOSE SYNTHASE OPERON PROTEIN C"/>
    <property type="match status" value="1"/>
</dbReference>
<accession>A0A0H3A8E9</accession>
<dbReference type="PROSITE" id="PS51257">
    <property type="entry name" value="PROKAR_LIPOPROTEIN"/>
    <property type="match status" value="1"/>
</dbReference>
<feature type="repeat" description="TPR" evidence="3">
    <location>
        <begin position="214"/>
        <end position="247"/>
    </location>
</feature>
<dbReference type="Proteomes" id="UP000009173">
    <property type="component" value="Chromosome"/>
</dbReference>
<dbReference type="Gene3D" id="1.25.40.10">
    <property type="entry name" value="Tetratricopeptide repeat domain"/>
    <property type="match status" value="3"/>
</dbReference>
<dbReference type="PROSITE" id="PS50005">
    <property type="entry name" value="TPR"/>
    <property type="match status" value="2"/>
</dbReference>
<sequence precursor="true">MPSFRRSVAAVVTALPLIAGGCAHRPAVETASPEAVQWNLSDGAETTFYYLMLDQAARSDNTRDAIEAIENLIRLSPTARVYNDSGSFLLSRKEPDLARDILTRGVAAHPDDLGLTLLLAESYLDLDRNDEAIALLRAYNAKHPKDDEARQELAQLLVKTRRYEEADKLILSIGETSRTSLLRYYHARALMGLNRLTEATAQLRKAVKASPDFLEAWAELAYVYELRKNYVEAEKIYEQILALDEGNQDVWLRLVAINIKLNNPVKAYELARQGPETFGFMLTAATLFLDDRFFEQAEGLLLAVKDSPGAPEEVYFFLAVLAYEGQRDTDATLSWLLEVRPTNKYYDRALRLRSQLLYEKGDLEAALRTAREGRETFPEQRDFREMEAQLLVNMGRSEEALRVIDKAADRWPDDSGLLFMRALILDDRGAKDAAFAAMEEVIKASPDHAQALNYVGYTLAEQERDLTRAVSLLERANTLSPDNPFILDSLAWAYFKAGRMPEAWKAISRAIELNAPDPIIWEHYGDIATAMGQKNTARRAYRKALSMNPQNPDAIKAKLDKK</sequence>
<dbReference type="HOGENOM" id="CLU_007251_3_0_7"/>
<dbReference type="Pfam" id="PF13432">
    <property type="entry name" value="TPR_16"/>
    <property type="match status" value="3"/>
</dbReference>
<evidence type="ECO:0000256" key="1">
    <source>
        <dbReference type="ARBA" id="ARBA00022737"/>
    </source>
</evidence>
<dbReference type="RefSeq" id="WP_011792338.1">
    <property type="nucleotide sequence ID" value="NC_008751.1"/>
</dbReference>
<keyword evidence="1" id="KW-0677">Repeat</keyword>
<dbReference type="Pfam" id="PF14559">
    <property type="entry name" value="TPR_19"/>
    <property type="match status" value="1"/>
</dbReference>
<evidence type="ECO:0000313" key="5">
    <source>
        <dbReference type="Proteomes" id="UP000009173"/>
    </source>
</evidence>
<evidence type="ECO:0000256" key="2">
    <source>
        <dbReference type="ARBA" id="ARBA00022803"/>
    </source>
</evidence>
<dbReference type="SUPFAM" id="SSF48452">
    <property type="entry name" value="TPR-like"/>
    <property type="match status" value="3"/>
</dbReference>
<feature type="repeat" description="TPR" evidence="3">
    <location>
        <begin position="518"/>
        <end position="551"/>
    </location>
</feature>
<evidence type="ECO:0000256" key="3">
    <source>
        <dbReference type="PROSITE-ProRule" id="PRU00339"/>
    </source>
</evidence>
<dbReference type="InterPro" id="IPR011990">
    <property type="entry name" value="TPR-like_helical_dom_sf"/>
</dbReference>
<protein>
    <submittedName>
        <fullName evidence="4">Tetratricopeptide TPR_2 repeat protein</fullName>
    </submittedName>
</protein>
<proteinExistence type="predicted"/>
<dbReference type="InterPro" id="IPR019734">
    <property type="entry name" value="TPR_rpt"/>
</dbReference>
<reference evidence="5" key="1">
    <citation type="journal article" date="2009" name="Environ. Microbiol.">
        <title>Contribution of mobile genetic elements to Desulfovibrio vulgaris genome plasticity.</title>
        <authorList>
            <person name="Walker C.B."/>
            <person name="Stolyar S."/>
            <person name="Chivian D."/>
            <person name="Pinel N."/>
            <person name="Gabster J.A."/>
            <person name="Dehal P.S."/>
            <person name="He Z."/>
            <person name="Yang Z.K."/>
            <person name="Yen H.C."/>
            <person name="Zhou J."/>
            <person name="Wall J.D."/>
            <person name="Hazen T.C."/>
            <person name="Arkin A.P."/>
            <person name="Stahl D.A."/>
        </authorList>
    </citation>
    <scope>NUCLEOTIDE SEQUENCE [LARGE SCALE GENOMIC DNA]</scope>
    <source>
        <strain evidence="5">DP4</strain>
    </source>
</reference>
<dbReference type="SMART" id="SM00028">
    <property type="entry name" value="TPR"/>
    <property type="match status" value="8"/>
</dbReference>
<dbReference type="KEGG" id="dvl:Dvul_1550"/>
<name>A0A0H3A8E9_NITV4</name>
<gene>
    <name evidence="4" type="ordered locus">Dvul_1550</name>
</gene>
<dbReference type="InterPro" id="IPR051685">
    <property type="entry name" value="Ycf3/AcsC/BcsC/TPR_MFPF"/>
</dbReference>
<keyword evidence="2 3" id="KW-0802">TPR repeat</keyword>
<organism evidence="4 5">
    <name type="scientific">Nitratidesulfovibrio vulgaris (strain DP4)</name>
    <name type="common">Desulfovibrio vulgaris</name>
    <dbReference type="NCBI Taxonomy" id="391774"/>
    <lineage>
        <taxon>Bacteria</taxon>
        <taxon>Pseudomonadati</taxon>
        <taxon>Thermodesulfobacteriota</taxon>
        <taxon>Desulfovibrionia</taxon>
        <taxon>Desulfovibrionales</taxon>
        <taxon>Desulfovibrionaceae</taxon>
        <taxon>Nitratidesulfovibrio</taxon>
    </lineage>
</organism>
<dbReference type="EMBL" id="CP000527">
    <property type="protein sequence ID" value="ABM28567.1"/>
    <property type="molecule type" value="Genomic_DNA"/>
</dbReference>
<dbReference type="PANTHER" id="PTHR44943:SF5">
    <property type="entry name" value="BLL7697 PROTEIN"/>
    <property type="match status" value="1"/>
</dbReference>